<dbReference type="EMBL" id="BTGU01002589">
    <property type="protein sequence ID" value="GMN20178.1"/>
    <property type="molecule type" value="Genomic_DNA"/>
</dbReference>
<organism evidence="2 3">
    <name type="scientific">Ficus carica</name>
    <name type="common">Common fig</name>
    <dbReference type="NCBI Taxonomy" id="3494"/>
    <lineage>
        <taxon>Eukaryota</taxon>
        <taxon>Viridiplantae</taxon>
        <taxon>Streptophyta</taxon>
        <taxon>Embryophyta</taxon>
        <taxon>Tracheophyta</taxon>
        <taxon>Spermatophyta</taxon>
        <taxon>Magnoliopsida</taxon>
        <taxon>eudicotyledons</taxon>
        <taxon>Gunneridae</taxon>
        <taxon>Pentapetalae</taxon>
        <taxon>rosids</taxon>
        <taxon>fabids</taxon>
        <taxon>Rosales</taxon>
        <taxon>Moraceae</taxon>
        <taxon>Ficeae</taxon>
        <taxon>Ficus</taxon>
    </lineage>
</organism>
<accession>A0AA87YQ60</accession>
<evidence type="ECO:0000313" key="3">
    <source>
        <dbReference type="Proteomes" id="UP001187192"/>
    </source>
</evidence>
<dbReference type="AlphaFoldDB" id="A0AA87YQ60"/>
<sequence length="141" mass="14072">MSDISDSENIGLSESVDAISTSSISSSSSGEATGPRERTPDHLSGLSDISSGSEHATATSRGQGGAARLAEILQVGPSTAPDRRFVEDLGRATQARPASVADPAAEGGNASERTASQASTSGRSGDVASDSTDPSGEDIHA</sequence>
<protein>
    <submittedName>
        <fullName evidence="2">Uncharacterized protein</fullName>
    </submittedName>
</protein>
<keyword evidence="3" id="KW-1185">Reference proteome</keyword>
<reference evidence="2" key="1">
    <citation type="submission" date="2023-07" db="EMBL/GenBank/DDBJ databases">
        <title>draft genome sequence of fig (Ficus carica).</title>
        <authorList>
            <person name="Takahashi T."/>
            <person name="Nishimura K."/>
        </authorList>
    </citation>
    <scope>NUCLEOTIDE SEQUENCE</scope>
</reference>
<gene>
    <name evidence="2" type="ORF">TIFTF001_043020</name>
</gene>
<dbReference type="Proteomes" id="UP001187192">
    <property type="component" value="Unassembled WGS sequence"/>
</dbReference>
<feature type="non-terminal residue" evidence="2">
    <location>
        <position position="141"/>
    </location>
</feature>
<proteinExistence type="predicted"/>
<feature type="compositionally biased region" description="Polar residues" evidence="1">
    <location>
        <begin position="47"/>
        <end position="61"/>
    </location>
</feature>
<feature type="compositionally biased region" description="Basic and acidic residues" evidence="1">
    <location>
        <begin position="81"/>
        <end position="90"/>
    </location>
</feature>
<feature type="region of interest" description="Disordered" evidence="1">
    <location>
        <begin position="1"/>
        <end position="141"/>
    </location>
</feature>
<name>A0AA87YQ60_FICCA</name>
<feature type="compositionally biased region" description="Polar residues" evidence="1">
    <location>
        <begin position="111"/>
        <end position="134"/>
    </location>
</feature>
<evidence type="ECO:0000313" key="2">
    <source>
        <dbReference type="EMBL" id="GMN20178.1"/>
    </source>
</evidence>
<evidence type="ECO:0000256" key="1">
    <source>
        <dbReference type="SAM" id="MobiDB-lite"/>
    </source>
</evidence>
<feature type="compositionally biased region" description="Low complexity" evidence="1">
    <location>
        <begin position="13"/>
        <end position="33"/>
    </location>
</feature>
<comment type="caution">
    <text evidence="2">The sequence shown here is derived from an EMBL/GenBank/DDBJ whole genome shotgun (WGS) entry which is preliminary data.</text>
</comment>